<organism evidence="5 6">
    <name type="scientific">Dactylonectria macrodidyma</name>
    <dbReference type="NCBI Taxonomy" id="307937"/>
    <lineage>
        <taxon>Eukaryota</taxon>
        <taxon>Fungi</taxon>
        <taxon>Dikarya</taxon>
        <taxon>Ascomycota</taxon>
        <taxon>Pezizomycotina</taxon>
        <taxon>Sordariomycetes</taxon>
        <taxon>Hypocreomycetidae</taxon>
        <taxon>Hypocreales</taxon>
        <taxon>Nectriaceae</taxon>
        <taxon>Dactylonectria</taxon>
    </lineage>
</organism>
<accession>A0A9P9J8P2</accession>
<evidence type="ECO:0000256" key="2">
    <source>
        <dbReference type="ARBA" id="ARBA00022679"/>
    </source>
</evidence>
<evidence type="ECO:0000313" key="5">
    <source>
        <dbReference type="EMBL" id="KAH7146433.1"/>
    </source>
</evidence>
<evidence type="ECO:0000256" key="1">
    <source>
        <dbReference type="ARBA" id="ARBA00022603"/>
    </source>
</evidence>
<keyword evidence="2" id="KW-0808">Transferase</keyword>
<gene>
    <name evidence="5" type="ORF">EDB81DRAFT_795230</name>
</gene>
<dbReference type="GO" id="GO:0008168">
    <property type="term" value="F:methyltransferase activity"/>
    <property type="evidence" value="ECO:0007669"/>
    <property type="project" value="UniProtKB-KW"/>
</dbReference>
<feature type="domain" description="Post-SET" evidence="4">
    <location>
        <begin position="183"/>
        <end position="199"/>
    </location>
</feature>
<evidence type="ECO:0000256" key="3">
    <source>
        <dbReference type="SAM" id="MobiDB-lite"/>
    </source>
</evidence>
<dbReference type="SUPFAM" id="SSF82199">
    <property type="entry name" value="SET domain"/>
    <property type="match status" value="1"/>
</dbReference>
<comment type="caution">
    <text evidence="5">The sequence shown here is derived from an EMBL/GenBank/DDBJ whole genome shotgun (WGS) entry which is preliminary data.</text>
</comment>
<dbReference type="Proteomes" id="UP000738349">
    <property type="component" value="Unassembled WGS sequence"/>
</dbReference>
<keyword evidence="6" id="KW-1185">Reference proteome</keyword>
<proteinExistence type="predicted"/>
<dbReference type="PANTHER" id="PTHR12350:SF19">
    <property type="entry name" value="SET DOMAIN-CONTAINING PROTEIN"/>
    <property type="match status" value="1"/>
</dbReference>
<name>A0A9P9J8P2_9HYPO</name>
<dbReference type="InterPro" id="IPR053201">
    <property type="entry name" value="Flavunoidine_N-MTase"/>
</dbReference>
<dbReference type="PANTHER" id="PTHR12350">
    <property type="entry name" value="HISTONE-LYSINE N-METHYLTRANSFERASE-RELATED"/>
    <property type="match status" value="1"/>
</dbReference>
<reference evidence="5" key="1">
    <citation type="journal article" date="2021" name="Nat. Commun.">
        <title>Genetic determinants of endophytism in the Arabidopsis root mycobiome.</title>
        <authorList>
            <person name="Mesny F."/>
            <person name="Miyauchi S."/>
            <person name="Thiergart T."/>
            <person name="Pickel B."/>
            <person name="Atanasova L."/>
            <person name="Karlsson M."/>
            <person name="Huettel B."/>
            <person name="Barry K.W."/>
            <person name="Haridas S."/>
            <person name="Chen C."/>
            <person name="Bauer D."/>
            <person name="Andreopoulos W."/>
            <person name="Pangilinan J."/>
            <person name="LaButti K."/>
            <person name="Riley R."/>
            <person name="Lipzen A."/>
            <person name="Clum A."/>
            <person name="Drula E."/>
            <person name="Henrissat B."/>
            <person name="Kohler A."/>
            <person name="Grigoriev I.V."/>
            <person name="Martin F.M."/>
            <person name="Hacquard S."/>
        </authorList>
    </citation>
    <scope>NUCLEOTIDE SEQUENCE</scope>
    <source>
        <strain evidence="5">MPI-CAGE-AT-0147</strain>
    </source>
</reference>
<dbReference type="EMBL" id="JAGMUV010000008">
    <property type="protein sequence ID" value="KAH7146433.1"/>
    <property type="molecule type" value="Genomic_DNA"/>
</dbReference>
<dbReference type="InterPro" id="IPR003616">
    <property type="entry name" value="Post-SET_dom"/>
</dbReference>
<dbReference type="InterPro" id="IPR046341">
    <property type="entry name" value="SET_dom_sf"/>
</dbReference>
<dbReference type="AlphaFoldDB" id="A0A9P9J8P2"/>
<keyword evidence="1" id="KW-0489">Methyltransferase</keyword>
<dbReference type="GO" id="GO:0032259">
    <property type="term" value="P:methylation"/>
    <property type="evidence" value="ECO:0007669"/>
    <property type="project" value="UniProtKB-KW"/>
</dbReference>
<protein>
    <recommendedName>
        <fullName evidence="4">Post-SET domain-containing protein</fullName>
    </recommendedName>
</protein>
<dbReference type="OrthoDB" id="5984008at2759"/>
<evidence type="ECO:0000259" key="4">
    <source>
        <dbReference type="PROSITE" id="PS50868"/>
    </source>
</evidence>
<feature type="region of interest" description="Disordered" evidence="3">
    <location>
        <begin position="284"/>
        <end position="313"/>
    </location>
</feature>
<dbReference type="Gene3D" id="2.170.270.10">
    <property type="entry name" value="SET domain"/>
    <property type="match status" value="1"/>
</dbReference>
<sequence>MPFSLQFPSQFQPHRLPELQYPSFSNLGLYTSLLDTPYIDLVFLHPHTNLFLLPTTNQTNTTMAPLVPHWHRPSHPEIQEVVENPAEFTTKSISRVTLPPFSVFAKFDFPPCTPASEPTYATVQTGRDTHLNLNSDLLYINHSCEPSLHFDVGNLNILVGPKGLKAGDELTFFYPSTEWSMAQPFDCLCNTPTCRGRIAGARDMTDAQLDGAWLNGHIIQLRAEQRRAAQALAQRPSDPTAAALQDAVSLAEKVLEAARLALRTYTGVPETNGHGVFPGKAANGDFNKSPAAQHRDISSRALGGEMGGDTIRV</sequence>
<dbReference type="PROSITE" id="PS50868">
    <property type="entry name" value="POST_SET"/>
    <property type="match status" value="1"/>
</dbReference>
<evidence type="ECO:0000313" key="6">
    <source>
        <dbReference type="Proteomes" id="UP000738349"/>
    </source>
</evidence>